<evidence type="ECO:0000256" key="1">
    <source>
        <dbReference type="SAM" id="Phobius"/>
    </source>
</evidence>
<feature type="transmembrane region" description="Helical" evidence="1">
    <location>
        <begin position="12"/>
        <end position="35"/>
    </location>
</feature>
<name>A0A2M8EYT3_9BACT</name>
<reference evidence="3" key="1">
    <citation type="submission" date="2017-09" db="EMBL/GenBank/DDBJ databases">
        <title>Depth-based differentiation of microbial function through sediment-hosted aquifers and enrichment of novel symbionts in the deep terrestrial subsurface.</title>
        <authorList>
            <person name="Probst A.J."/>
            <person name="Ladd B."/>
            <person name="Jarett J.K."/>
            <person name="Geller-Mcgrath D.E."/>
            <person name="Sieber C.M.K."/>
            <person name="Emerson J.B."/>
            <person name="Anantharaman K."/>
            <person name="Thomas B.C."/>
            <person name="Malmstrom R."/>
            <person name="Stieglmeier M."/>
            <person name="Klingl A."/>
            <person name="Woyke T."/>
            <person name="Ryan C.M."/>
            <person name="Banfield J.F."/>
        </authorList>
    </citation>
    <scope>NUCLEOTIDE SEQUENCE [LARGE SCALE GENOMIC DNA]</scope>
</reference>
<evidence type="ECO:0008006" key="4">
    <source>
        <dbReference type="Google" id="ProtNLM"/>
    </source>
</evidence>
<dbReference type="AlphaFoldDB" id="A0A2M8EYT3"/>
<evidence type="ECO:0000313" key="3">
    <source>
        <dbReference type="Proteomes" id="UP000231383"/>
    </source>
</evidence>
<keyword evidence="1" id="KW-0812">Transmembrane</keyword>
<keyword evidence="1" id="KW-1133">Transmembrane helix</keyword>
<accession>A0A2M8EYT3</accession>
<evidence type="ECO:0000313" key="2">
    <source>
        <dbReference type="EMBL" id="PJC31769.1"/>
    </source>
</evidence>
<sequence>MKKITHQTSSFSLIEVIVFTSMLSIVLVAAVGYTVRLVFTMTHNRHKLVATHYVDEVKEWLNGERETDWDQFQGFASVGGQTYCVNNQLNLGSTLSTLSTGTCNFDGVVGNDPLIYQRQIVMTKNLAANPTRIIALIRVSWRDEGVLYVEQIETIYSVWE</sequence>
<dbReference type="Proteomes" id="UP000231383">
    <property type="component" value="Unassembled WGS sequence"/>
</dbReference>
<dbReference type="EMBL" id="PFSC01000105">
    <property type="protein sequence ID" value="PJC31769.1"/>
    <property type="molecule type" value="Genomic_DNA"/>
</dbReference>
<gene>
    <name evidence="2" type="ORF">CO051_03750</name>
</gene>
<proteinExistence type="predicted"/>
<protein>
    <recommendedName>
        <fullName evidence="4">Type II secretion system protein</fullName>
    </recommendedName>
</protein>
<comment type="caution">
    <text evidence="2">The sequence shown here is derived from an EMBL/GenBank/DDBJ whole genome shotgun (WGS) entry which is preliminary data.</text>
</comment>
<keyword evidence="1" id="KW-0472">Membrane</keyword>
<organism evidence="2 3">
    <name type="scientific">Candidatus Roizmanbacteria bacterium CG_4_9_14_0_2_um_filter_39_13</name>
    <dbReference type="NCBI Taxonomy" id="1974839"/>
    <lineage>
        <taxon>Bacteria</taxon>
        <taxon>Candidatus Roizmaniibacteriota</taxon>
    </lineage>
</organism>